<dbReference type="AlphaFoldDB" id="A0A239T1K2"/>
<dbReference type="GO" id="GO:0005737">
    <property type="term" value="C:cytoplasm"/>
    <property type="evidence" value="ECO:0007669"/>
    <property type="project" value="UniProtKB-SubCell"/>
</dbReference>
<dbReference type="InterPro" id="IPR006464">
    <property type="entry name" value="AcTrfase_RimI/Ard1"/>
</dbReference>
<comment type="catalytic activity">
    <reaction evidence="5">
        <text>N-terminal L-alanyl-[ribosomal protein bS18] + acetyl-CoA = N-terminal N(alpha)-acetyl-L-alanyl-[ribosomal protein bS18] + CoA + H(+)</text>
        <dbReference type="Rhea" id="RHEA:43756"/>
        <dbReference type="Rhea" id="RHEA-COMP:10676"/>
        <dbReference type="Rhea" id="RHEA-COMP:10677"/>
        <dbReference type="ChEBI" id="CHEBI:15378"/>
        <dbReference type="ChEBI" id="CHEBI:57287"/>
        <dbReference type="ChEBI" id="CHEBI:57288"/>
        <dbReference type="ChEBI" id="CHEBI:64718"/>
        <dbReference type="ChEBI" id="CHEBI:83683"/>
        <dbReference type="EC" id="2.3.1.266"/>
    </reaction>
</comment>
<dbReference type="EMBL" id="LT906439">
    <property type="protein sequence ID" value="SNU90978.1"/>
    <property type="molecule type" value="Genomic_DNA"/>
</dbReference>
<feature type="domain" description="N-acetyltransferase" evidence="6">
    <location>
        <begin position="4"/>
        <end position="140"/>
    </location>
</feature>
<dbReference type="InterPro" id="IPR050680">
    <property type="entry name" value="YpeA/RimI_acetyltransf"/>
</dbReference>
<gene>
    <name evidence="7" type="primary">rimI</name>
    <name evidence="7" type="ORF">SAMEA4412692_02088</name>
</gene>
<evidence type="ECO:0000313" key="7">
    <source>
        <dbReference type="EMBL" id="SNU90978.1"/>
    </source>
</evidence>
<dbReference type="Gene3D" id="3.40.630.30">
    <property type="match status" value="1"/>
</dbReference>
<comment type="subcellular location">
    <subcellularLocation>
        <location evidence="5">Cytoplasm</location>
    </subcellularLocation>
</comment>
<dbReference type="CDD" id="cd04301">
    <property type="entry name" value="NAT_SF"/>
    <property type="match status" value="1"/>
</dbReference>
<dbReference type="Pfam" id="PF00583">
    <property type="entry name" value="Acetyltransf_1"/>
    <property type="match status" value="1"/>
</dbReference>
<name>A0A239T1K2_9STRE</name>
<dbReference type="PANTHER" id="PTHR43420">
    <property type="entry name" value="ACETYLTRANSFERASE"/>
    <property type="match status" value="1"/>
</dbReference>
<keyword evidence="4" id="KW-0012">Acyltransferase</keyword>
<sequence length="144" mass="16419">MTTSNGSRLTAELVFDILNQVYETSPWSMAQIEADMAREDTIYYGVADKDWVGFLALQELAGELEITQIAVLPAHQGQGHASRLMQFLDDRIEPIFLEVRASNAPAIALYQKHKFQKVGCRRAYYHNPIEDALLMMREGRKENE</sequence>
<accession>A0A239T1K2</accession>
<evidence type="ECO:0000256" key="3">
    <source>
        <dbReference type="ARBA" id="ARBA00022679"/>
    </source>
</evidence>
<dbReference type="GO" id="GO:0008999">
    <property type="term" value="F:protein-N-terminal-alanine acetyltransferase activity"/>
    <property type="evidence" value="ECO:0007669"/>
    <property type="project" value="UniProtKB-EC"/>
</dbReference>
<dbReference type="RefSeq" id="WP_018374066.1">
    <property type="nucleotide sequence ID" value="NZ_LT906439.1"/>
</dbReference>
<evidence type="ECO:0000313" key="8">
    <source>
        <dbReference type="Proteomes" id="UP000215185"/>
    </source>
</evidence>
<protein>
    <recommendedName>
        <fullName evidence="5">[Ribosomal protein bS18]-alanine N-acetyltransferase</fullName>
        <ecNumber evidence="5">2.3.1.266</ecNumber>
    </recommendedName>
</protein>
<evidence type="ECO:0000259" key="6">
    <source>
        <dbReference type="PROSITE" id="PS51186"/>
    </source>
</evidence>
<dbReference type="eggNOG" id="COG0456">
    <property type="taxonomic scope" value="Bacteria"/>
</dbReference>
<comment type="function">
    <text evidence="5">Acetylates the N-terminal alanine of ribosomal protein bS18.</text>
</comment>
<dbReference type="PROSITE" id="PS51186">
    <property type="entry name" value="GNAT"/>
    <property type="match status" value="1"/>
</dbReference>
<dbReference type="PANTHER" id="PTHR43420:SF44">
    <property type="entry name" value="ACETYLTRANSFERASE YPEA"/>
    <property type="match status" value="1"/>
</dbReference>
<evidence type="ECO:0000256" key="5">
    <source>
        <dbReference type="RuleBase" id="RU363094"/>
    </source>
</evidence>
<dbReference type="EC" id="2.3.1.266" evidence="5"/>
<dbReference type="STRING" id="1123308.GCA_000380085_01533"/>
<keyword evidence="3 7" id="KW-0808">Transferase</keyword>
<reference evidence="7 8" key="1">
    <citation type="submission" date="2017-06" db="EMBL/GenBank/DDBJ databases">
        <authorList>
            <consortium name="Pathogen Informatics"/>
        </authorList>
    </citation>
    <scope>NUCLEOTIDE SEQUENCE [LARGE SCALE GENOMIC DNA]</scope>
    <source>
        <strain evidence="7 8">NCTC13788</strain>
    </source>
</reference>
<dbReference type="SUPFAM" id="SSF55729">
    <property type="entry name" value="Acyl-CoA N-acyltransferases (Nat)"/>
    <property type="match status" value="1"/>
</dbReference>
<dbReference type="InterPro" id="IPR000182">
    <property type="entry name" value="GNAT_dom"/>
</dbReference>
<dbReference type="InterPro" id="IPR016181">
    <property type="entry name" value="Acyl_CoA_acyltransferase"/>
</dbReference>
<comment type="similarity">
    <text evidence="1 5">Belongs to the acetyltransferase family. RimI subfamily.</text>
</comment>
<dbReference type="KEGG" id="smen:SAMEA4412692_2088"/>
<dbReference type="NCBIfam" id="TIGR01575">
    <property type="entry name" value="rimI"/>
    <property type="match status" value="1"/>
</dbReference>
<dbReference type="Proteomes" id="UP000215185">
    <property type="component" value="Chromosome 1"/>
</dbReference>
<keyword evidence="8" id="KW-1185">Reference proteome</keyword>
<evidence type="ECO:0000256" key="1">
    <source>
        <dbReference type="ARBA" id="ARBA00005395"/>
    </source>
</evidence>
<keyword evidence="2 5" id="KW-0963">Cytoplasm</keyword>
<evidence type="ECO:0000256" key="2">
    <source>
        <dbReference type="ARBA" id="ARBA00022490"/>
    </source>
</evidence>
<organism evidence="7 8">
    <name type="scientific">Streptococcus merionis</name>
    <dbReference type="NCBI Taxonomy" id="400065"/>
    <lineage>
        <taxon>Bacteria</taxon>
        <taxon>Bacillati</taxon>
        <taxon>Bacillota</taxon>
        <taxon>Bacilli</taxon>
        <taxon>Lactobacillales</taxon>
        <taxon>Streptococcaceae</taxon>
        <taxon>Streptococcus</taxon>
    </lineage>
</organism>
<proteinExistence type="inferred from homology"/>
<evidence type="ECO:0000256" key="4">
    <source>
        <dbReference type="ARBA" id="ARBA00023315"/>
    </source>
</evidence>